<geneLocation type="plasmid" evidence="2">
    <name>megaplasmid 2</name>
</geneLocation>
<dbReference type="AlphaFoldDB" id="Q6W190"/>
<name>Q6W190_SINFN</name>
<feature type="compositionally biased region" description="Basic residues" evidence="1">
    <location>
        <begin position="42"/>
        <end position="51"/>
    </location>
</feature>
<reference evidence="2" key="1">
    <citation type="submission" date="2003-06" db="EMBL/GenBank/DDBJ databases">
        <title>Comparative DNA analysis of two large contigs of the Rhizobium sp. NGR234 megaplasmid 2.</title>
        <authorList>
            <person name="Broughton W.J."/>
            <person name="Perret X."/>
            <person name="Staehelin C."/>
            <person name="Schmitz R.A."/>
            <person name="Raasch C."/>
            <person name="Liesegang H."/>
            <person name="Gottschalk G."/>
            <person name="Streit W.R."/>
        </authorList>
    </citation>
    <scope>NUCLEOTIDE SEQUENCE</scope>
    <source>
        <strain evidence="2">NGR234</strain>
        <plasmid evidence="2">megaplasmid 2</plasmid>
    </source>
</reference>
<organism evidence="2">
    <name type="scientific">Sinorhizobium fredii (strain NBRC 101917 / NGR234)</name>
    <dbReference type="NCBI Taxonomy" id="394"/>
    <lineage>
        <taxon>Bacteria</taxon>
        <taxon>Pseudomonadati</taxon>
        <taxon>Pseudomonadota</taxon>
        <taxon>Alphaproteobacteria</taxon>
        <taxon>Hyphomicrobiales</taxon>
        <taxon>Rhizobiaceae</taxon>
        <taxon>Sinorhizobium/Ensifer group</taxon>
        <taxon>Sinorhizobium</taxon>
    </lineage>
</organism>
<evidence type="ECO:0000313" key="2">
    <source>
        <dbReference type="EMBL" id="AAQ87478.1"/>
    </source>
</evidence>
<accession>Q6W190</accession>
<dbReference type="EMBL" id="AY316747">
    <property type="protein sequence ID" value="AAQ87478.1"/>
    <property type="molecule type" value="Genomic_DNA"/>
</dbReference>
<evidence type="ECO:0000256" key="1">
    <source>
        <dbReference type="SAM" id="MobiDB-lite"/>
    </source>
</evidence>
<keyword evidence="2" id="KW-0614">Plasmid</keyword>
<protein>
    <submittedName>
        <fullName evidence="2">Uncharacterized protein</fullName>
    </submittedName>
</protein>
<proteinExistence type="predicted"/>
<sequence length="51" mass="5477">MLKGRAYENASNHGGCAADRWERIGAARGQGAASGNSAYRSRAARPRRAWS</sequence>
<gene>
    <name evidence="2" type="ORF">RNGR00353</name>
</gene>
<feature type="region of interest" description="Disordered" evidence="1">
    <location>
        <begin position="28"/>
        <end position="51"/>
    </location>
</feature>